<gene>
    <name evidence="2" type="ORF">SAMD00023353_9300110</name>
</gene>
<dbReference type="OrthoDB" id="20872at2759"/>
<dbReference type="PANTHER" id="PTHR10622">
    <property type="entry name" value="HET DOMAIN-CONTAINING PROTEIN"/>
    <property type="match status" value="1"/>
</dbReference>
<protein>
    <submittedName>
        <fullName evidence="2">Putative ankyrin repeat protein</fullName>
    </submittedName>
</protein>
<evidence type="ECO:0000313" key="2">
    <source>
        <dbReference type="EMBL" id="GAP92671.1"/>
    </source>
</evidence>
<dbReference type="AlphaFoldDB" id="A0A1W2TVP1"/>
<evidence type="ECO:0000313" key="3">
    <source>
        <dbReference type="Proteomes" id="UP000054516"/>
    </source>
</evidence>
<accession>A0A1W2TVP1</accession>
<feature type="domain" description="Heterokaryon incompatibility" evidence="1">
    <location>
        <begin position="48"/>
        <end position="110"/>
    </location>
</feature>
<reference evidence="2" key="1">
    <citation type="submission" date="2016-03" db="EMBL/GenBank/DDBJ databases">
        <title>Draft genome sequence of Rosellinia necatrix.</title>
        <authorList>
            <person name="Kanematsu S."/>
        </authorList>
    </citation>
    <scope>NUCLEOTIDE SEQUENCE [LARGE SCALE GENOMIC DNA]</scope>
    <source>
        <strain evidence="2">W97</strain>
    </source>
</reference>
<organism evidence="2">
    <name type="scientific">Rosellinia necatrix</name>
    <name type="common">White root-rot fungus</name>
    <dbReference type="NCBI Taxonomy" id="77044"/>
    <lineage>
        <taxon>Eukaryota</taxon>
        <taxon>Fungi</taxon>
        <taxon>Dikarya</taxon>
        <taxon>Ascomycota</taxon>
        <taxon>Pezizomycotina</taxon>
        <taxon>Sordariomycetes</taxon>
        <taxon>Xylariomycetidae</taxon>
        <taxon>Xylariales</taxon>
        <taxon>Xylariaceae</taxon>
        <taxon>Rosellinia</taxon>
    </lineage>
</organism>
<dbReference type="STRING" id="77044.A0A1W2TVP1"/>
<name>A0A1W2TVP1_ROSNE</name>
<evidence type="ECO:0000259" key="1">
    <source>
        <dbReference type="Pfam" id="PF06985"/>
    </source>
</evidence>
<sequence length="166" mass="19907">MRLLHVETLKLTEFLDSNTPEHVILSRRWRHGLNGILYEDVEFSEPWTWRNRKPRAAEKVLRAREVARELEYEYLWIGTCCIDKRSSSELSEAINSMYLWRSKAAVCVAFLDDFDGLDDIGSSKWFTRDWTLQELMAPDNVWSYNRNWRFIDDRFPWLEHCFLPLG</sequence>
<dbReference type="Proteomes" id="UP000054516">
    <property type="component" value="Unassembled WGS sequence"/>
</dbReference>
<dbReference type="Pfam" id="PF06985">
    <property type="entry name" value="HET"/>
    <property type="match status" value="1"/>
</dbReference>
<dbReference type="EMBL" id="DF977538">
    <property type="protein sequence ID" value="GAP92671.1"/>
    <property type="molecule type" value="Genomic_DNA"/>
</dbReference>
<proteinExistence type="predicted"/>
<dbReference type="PANTHER" id="PTHR10622:SF10">
    <property type="entry name" value="HET DOMAIN-CONTAINING PROTEIN"/>
    <property type="match status" value="1"/>
</dbReference>
<dbReference type="InterPro" id="IPR010730">
    <property type="entry name" value="HET"/>
</dbReference>
<keyword evidence="3" id="KW-1185">Reference proteome</keyword>